<name>A0A9X5B5A2_9GAMM</name>
<proteinExistence type="predicted"/>
<sequence length="390" mass="43172">MSTIPPKIASELADAVYQVRKPDRTGSYALEINPSLRKAFNIEPKKDLVIGETGGFFGLYTKKSGFAVIGEGQNRFRRDTVIAVRGSRTDADYLTNFDVGISTGTNNQSVHSGFEETFSSMRPVMEKRLRTRMDQVRGEHTIHCVGHSLGGALASLIADWVKSRFQTQVNLYTFGAPRVGLNGYALTNTARIDNHYRCTHGADPVPLVPVWPFIHAPTEGAGEYRLDSAEGISFPAHSMGINGTPGYRNTAMADDWSALKRQSTRFLNQPVRLRYEDRLQASFTNYWSEKLNAALITLLKDAGYYSVLAIQNTMSSALTFYDRLAKSLEKIADASTEFAEQTAGLLGHMLVFAGKAAVAVTKLTYQFIRWVFETTIGALNRCVKKALESL</sequence>
<dbReference type="RefSeq" id="WP_160898386.1">
    <property type="nucleotide sequence ID" value="NZ_WMEX01000002.1"/>
</dbReference>
<dbReference type="SUPFAM" id="SSF53474">
    <property type="entry name" value="alpha/beta-Hydrolases"/>
    <property type="match status" value="1"/>
</dbReference>
<dbReference type="Proteomes" id="UP000460751">
    <property type="component" value="Unassembled WGS sequence"/>
</dbReference>
<dbReference type="GO" id="GO:0006629">
    <property type="term" value="P:lipid metabolic process"/>
    <property type="evidence" value="ECO:0007669"/>
    <property type="project" value="InterPro"/>
</dbReference>
<dbReference type="OrthoDB" id="5522031at2"/>
<dbReference type="PANTHER" id="PTHR45856">
    <property type="entry name" value="ALPHA/BETA-HYDROLASES SUPERFAMILY PROTEIN"/>
    <property type="match status" value="1"/>
</dbReference>
<dbReference type="InterPro" id="IPR051218">
    <property type="entry name" value="Sec_MonoDiacylglyc_Lipase"/>
</dbReference>
<feature type="domain" description="Fungal lipase-type" evidence="1">
    <location>
        <begin position="81"/>
        <end position="210"/>
    </location>
</feature>
<organism evidence="2 3">
    <name type="scientific">Vreelandella halophila</name>
    <dbReference type="NCBI Taxonomy" id="86177"/>
    <lineage>
        <taxon>Bacteria</taxon>
        <taxon>Pseudomonadati</taxon>
        <taxon>Pseudomonadota</taxon>
        <taxon>Gammaproteobacteria</taxon>
        <taxon>Oceanospirillales</taxon>
        <taxon>Halomonadaceae</taxon>
        <taxon>Vreelandella</taxon>
    </lineage>
</organism>
<accession>A0A9X5B5A2</accession>
<dbReference type="EMBL" id="WMEX01000002">
    <property type="protein sequence ID" value="MYL26203.1"/>
    <property type="molecule type" value="Genomic_DNA"/>
</dbReference>
<keyword evidence="3" id="KW-1185">Reference proteome</keyword>
<evidence type="ECO:0000313" key="2">
    <source>
        <dbReference type="EMBL" id="MYL26203.1"/>
    </source>
</evidence>
<dbReference type="AlphaFoldDB" id="A0A9X5B5A2"/>
<protein>
    <submittedName>
        <fullName evidence="2">Lipase family protein</fullName>
    </submittedName>
</protein>
<reference evidence="2 3" key="1">
    <citation type="submission" date="2019-11" db="EMBL/GenBank/DDBJ databases">
        <title>Genome sequences of 17 halophilic strains isolated from different environments.</title>
        <authorList>
            <person name="Furrow R.E."/>
        </authorList>
    </citation>
    <scope>NUCLEOTIDE SEQUENCE [LARGE SCALE GENOMIC DNA]</scope>
    <source>
        <strain evidence="2 3">22507_15_FS</strain>
    </source>
</reference>
<evidence type="ECO:0000313" key="3">
    <source>
        <dbReference type="Proteomes" id="UP000460751"/>
    </source>
</evidence>
<dbReference type="InterPro" id="IPR029058">
    <property type="entry name" value="AB_hydrolase_fold"/>
</dbReference>
<comment type="caution">
    <text evidence="2">The sequence shown here is derived from an EMBL/GenBank/DDBJ whole genome shotgun (WGS) entry which is preliminary data.</text>
</comment>
<gene>
    <name evidence="2" type="ORF">GLW01_05280</name>
</gene>
<evidence type="ECO:0000259" key="1">
    <source>
        <dbReference type="Pfam" id="PF01764"/>
    </source>
</evidence>
<dbReference type="CDD" id="cd00519">
    <property type="entry name" value="Lipase_3"/>
    <property type="match status" value="1"/>
</dbReference>
<dbReference type="PANTHER" id="PTHR45856:SF24">
    <property type="entry name" value="FUNGAL LIPASE-LIKE DOMAIN-CONTAINING PROTEIN"/>
    <property type="match status" value="1"/>
</dbReference>
<dbReference type="InterPro" id="IPR002921">
    <property type="entry name" value="Fungal_lipase-type"/>
</dbReference>
<dbReference type="Gene3D" id="3.40.50.1820">
    <property type="entry name" value="alpha/beta hydrolase"/>
    <property type="match status" value="1"/>
</dbReference>
<dbReference type="Pfam" id="PF01764">
    <property type="entry name" value="Lipase_3"/>
    <property type="match status" value="1"/>
</dbReference>